<dbReference type="InterPro" id="IPR041664">
    <property type="entry name" value="AAA_16"/>
</dbReference>
<dbReference type="Gene3D" id="1.25.40.10">
    <property type="entry name" value="Tetratricopeptide repeat domain"/>
    <property type="match status" value="1"/>
</dbReference>
<reference evidence="4 5" key="1">
    <citation type="submission" date="2024-06" db="EMBL/GenBank/DDBJ databases">
        <title>The Natural Products Discovery Center: Release of the First 8490 Sequenced Strains for Exploring Actinobacteria Biosynthetic Diversity.</title>
        <authorList>
            <person name="Kalkreuter E."/>
            <person name="Kautsar S.A."/>
            <person name="Yang D."/>
            <person name="Bader C.D."/>
            <person name="Teijaro C.N."/>
            <person name="Fluegel L."/>
            <person name="Davis C.M."/>
            <person name="Simpson J.R."/>
            <person name="Lauterbach L."/>
            <person name="Steele A.D."/>
            <person name="Gui C."/>
            <person name="Meng S."/>
            <person name="Li G."/>
            <person name="Viehrig K."/>
            <person name="Ye F."/>
            <person name="Su P."/>
            <person name="Kiefer A.F."/>
            <person name="Nichols A."/>
            <person name="Cepeda A.J."/>
            <person name="Yan W."/>
            <person name="Fan B."/>
            <person name="Jiang Y."/>
            <person name="Adhikari A."/>
            <person name="Zheng C.-J."/>
            <person name="Schuster L."/>
            <person name="Cowan T.M."/>
            <person name="Smanski M.J."/>
            <person name="Chevrette M.G."/>
            <person name="De Carvalho L.P.S."/>
            <person name="Shen B."/>
        </authorList>
    </citation>
    <scope>NUCLEOTIDE SEQUENCE [LARGE SCALE GENOMIC DNA]</scope>
    <source>
        <strain evidence="4 5">NPDC053791</strain>
    </source>
</reference>
<proteinExistence type="predicted"/>
<dbReference type="SUPFAM" id="SSF46894">
    <property type="entry name" value="C-terminal effector domain of the bipartite response regulators"/>
    <property type="match status" value="1"/>
</dbReference>
<evidence type="ECO:0000256" key="2">
    <source>
        <dbReference type="ARBA" id="ARBA00022840"/>
    </source>
</evidence>
<dbReference type="PROSITE" id="PS00622">
    <property type="entry name" value="HTH_LUXR_1"/>
    <property type="match status" value="1"/>
</dbReference>
<gene>
    <name evidence="4" type="ORF">AB0L03_08980</name>
</gene>
<dbReference type="PANTHER" id="PTHR16305">
    <property type="entry name" value="TESTICULAR SOLUBLE ADENYLYL CYCLASE"/>
    <property type="match status" value="1"/>
</dbReference>
<evidence type="ECO:0000313" key="4">
    <source>
        <dbReference type="EMBL" id="MEV4922969.1"/>
    </source>
</evidence>
<dbReference type="EMBL" id="JBFASG010000006">
    <property type="protein sequence ID" value="MEV4922969.1"/>
    <property type="molecule type" value="Genomic_DNA"/>
</dbReference>
<dbReference type="InterPro" id="IPR027417">
    <property type="entry name" value="P-loop_NTPase"/>
</dbReference>
<feature type="domain" description="HTH luxR-type" evidence="3">
    <location>
        <begin position="868"/>
        <end position="933"/>
    </location>
</feature>
<accession>A0ABV3IR46</accession>
<sequence length="952" mass="100090">MLSRDSEMTALDGGLSAAEAGMGASLLLEGGIGTGKSHLVRAALRTARSRGFGTVSARARPGERSRAHGVLHQMRDQLLCLPGADGVRENADAGADGDAEAAGMHRLITAATAGAPLLVAIDDLQWTDTPSLRWLGYLTARLEGLPVFLLATLGVDRPGPAGPGAGPQSAESPAGVASFFHRRAVLQGLNADSVGYLLSAFTGEPADHGLVRACRAATGGNPLLLQALLRELRRTGLAPGVVSEHRVAELGPVEVAETLLTRLDGSSSRVGAVLDAVSIVAPGASAPLVARLAGIGAAEAADLLYRLVHWGILTEHQDGIGFAQPLVMTSFLARMPPSERARLHAEAARALYASSAPRERITAHLLPAAPLGERWALRLLVDAADAALAGGALAQARVCLERGLAECGPEEEPGLLRRLGHIELADGPEPAVARLRRTVGLIQGGTEHRAMALLDLAQAAAMTGDVPEALRIVVEEAGELERSGAPKELRAGFRAVRGLLELLEGRGARPRPSCAPAASFPAQLSEVARSPWVRRAEAAAQAMGAQWSGTQRAEAVQQARLALGEPVTTVNDHALMRLGLVLVLARSGAAEEALEHGAALLTAATGEGSRTVAALARAVLAECAFRSGRLTECLEAAHGALERGPEPAGREWLGSAAARGWLGSALYESGDLDQAQRVLLEAGLENAVPAVTLPGLLFHRGRLQVALGRVGPGLADLEECGRLLLHRGWTNPALWPWRSEAGLAHARLGDEDAARRLVREELALARDFGAPHAVGVALRAAGLLGPGEERAAVLAESARLLREAGAALDEARVLRDLGRELMRTRKTRQAREHLRAAAALAEKCAAHVLVQELRQDMIEAGARPRRDTEIGPASLTPAERRTALLAAEGLTNREIAGRLYVTRRTVEMHLSRVYRKLSISDRRALSTAADDERLSPAACLHLPEHEAAESCA</sequence>
<dbReference type="PRINTS" id="PR00038">
    <property type="entry name" value="HTHLUXR"/>
</dbReference>
<dbReference type="Pfam" id="PF00196">
    <property type="entry name" value="GerE"/>
    <property type="match status" value="1"/>
</dbReference>
<dbReference type="InterPro" id="IPR011990">
    <property type="entry name" value="TPR-like_helical_dom_sf"/>
</dbReference>
<keyword evidence="2" id="KW-0067">ATP-binding</keyword>
<dbReference type="PROSITE" id="PS50043">
    <property type="entry name" value="HTH_LUXR_2"/>
    <property type="match status" value="1"/>
</dbReference>
<comment type="caution">
    <text evidence="4">The sequence shown here is derived from an EMBL/GenBank/DDBJ whole genome shotgun (WGS) entry which is preliminary data.</text>
</comment>
<dbReference type="PANTHER" id="PTHR16305:SF35">
    <property type="entry name" value="TRANSCRIPTIONAL ACTIVATOR DOMAIN"/>
    <property type="match status" value="1"/>
</dbReference>
<dbReference type="SMART" id="SM00421">
    <property type="entry name" value="HTH_LUXR"/>
    <property type="match status" value="1"/>
</dbReference>
<dbReference type="SUPFAM" id="SSF52540">
    <property type="entry name" value="P-loop containing nucleoside triphosphate hydrolases"/>
    <property type="match status" value="1"/>
</dbReference>
<keyword evidence="5" id="KW-1185">Reference proteome</keyword>
<protein>
    <submittedName>
        <fullName evidence="4">AAA family ATPase</fullName>
    </submittedName>
</protein>
<dbReference type="InterPro" id="IPR000792">
    <property type="entry name" value="Tscrpt_reg_LuxR_C"/>
</dbReference>
<dbReference type="SUPFAM" id="SSF48452">
    <property type="entry name" value="TPR-like"/>
    <property type="match status" value="1"/>
</dbReference>
<dbReference type="Gene3D" id="1.10.10.10">
    <property type="entry name" value="Winged helix-like DNA-binding domain superfamily/Winged helix DNA-binding domain"/>
    <property type="match status" value="1"/>
</dbReference>
<name>A0ABV3IR46_9ACTN</name>
<dbReference type="Proteomes" id="UP001552479">
    <property type="component" value="Unassembled WGS sequence"/>
</dbReference>
<dbReference type="CDD" id="cd06170">
    <property type="entry name" value="LuxR_C_like"/>
    <property type="match status" value="1"/>
</dbReference>
<dbReference type="InterPro" id="IPR036388">
    <property type="entry name" value="WH-like_DNA-bd_sf"/>
</dbReference>
<dbReference type="Pfam" id="PF13191">
    <property type="entry name" value="AAA_16"/>
    <property type="match status" value="1"/>
</dbReference>
<evidence type="ECO:0000313" key="5">
    <source>
        <dbReference type="Proteomes" id="UP001552479"/>
    </source>
</evidence>
<keyword evidence="1" id="KW-0547">Nucleotide-binding</keyword>
<organism evidence="4 5">
    <name type="scientific">Streptomyces roseoverticillatus</name>
    <dbReference type="NCBI Taxonomy" id="66429"/>
    <lineage>
        <taxon>Bacteria</taxon>
        <taxon>Bacillati</taxon>
        <taxon>Actinomycetota</taxon>
        <taxon>Actinomycetes</taxon>
        <taxon>Kitasatosporales</taxon>
        <taxon>Streptomycetaceae</taxon>
        <taxon>Streptomyces</taxon>
    </lineage>
</organism>
<evidence type="ECO:0000256" key="1">
    <source>
        <dbReference type="ARBA" id="ARBA00022741"/>
    </source>
</evidence>
<dbReference type="InterPro" id="IPR016032">
    <property type="entry name" value="Sig_transdc_resp-reg_C-effctor"/>
</dbReference>
<dbReference type="RefSeq" id="WP_366087400.1">
    <property type="nucleotide sequence ID" value="NZ_JBFASG010000006.1"/>
</dbReference>
<evidence type="ECO:0000259" key="3">
    <source>
        <dbReference type="PROSITE" id="PS50043"/>
    </source>
</evidence>